<organism evidence="5 6">
    <name type="scientific">Dokdonella immobilis</name>
    <dbReference type="NCBI Taxonomy" id="578942"/>
    <lineage>
        <taxon>Bacteria</taxon>
        <taxon>Pseudomonadati</taxon>
        <taxon>Pseudomonadota</taxon>
        <taxon>Gammaproteobacteria</taxon>
        <taxon>Lysobacterales</taxon>
        <taxon>Rhodanobacteraceae</taxon>
        <taxon>Dokdonella</taxon>
    </lineage>
</organism>
<protein>
    <submittedName>
        <fullName evidence="5">ABC-type uncharacterized transport system involved in gliding motility, auxiliary component</fullName>
    </submittedName>
</protein>
<feature type="domain" description="DUF7088" evidence="4">
    <location>
        <begin position="40"/>
        <end position="140"/>
    </location>
</feature>
<dbReference type="Gene3D" id="3.40.30.10">
    <property type="entry name" value="Glutaredoxin"/>
    <property type="match status" value="1"/>
</dbReference>
<evidence type="ECO:0000259" key="3">
    <source>
        <dbReference type="Pfam" id="PF09822"/>
    </source>
</evidence>
<keyword evidence="2" id="KW-0812">Transmembrane</keyword>
<reference evidence="5 6" key="1">
    <citation type="submission" date="2016-10" db="EMBL/GenBank/DDBJ databases">
        <authorList>
            <person name="de Groot N.N."/>
        </authorList>
    </citation>
    <scope>NUCLEOTIDE SEQUENCE [LARGE SCALE GENOMIC DNA]</scope>
    <source>
        <strain evidence="5 6">CGMCC 1.7659</strain>
    </source>
</reference>
<dbReference type="STRING" id="578942.SAMN05216289_11061"/>
<name>A0A1I4XJB3_9GAMM</name>
<evidence type="ECO:0000256" key="1">
    <source>
        <dbReference type="SAM" id="Coils"/>
    </source>
</evidence>
<gene>
    <name evidence="5" type="ORF">SAMN05216289_11061</name>
</gene>
<evidence type="ECO:0000259" key="4">
    <source>
        <dbReference type="Pfam" id="PF23357"/>
    </source>
</evidence>
<feature type="coiled-coil region" evidence="1">
    <location>
        <begin position="509"/>
        <end position="588"/>
    </location>
</feature>
<dbReference type="Proteomes" id="UP000198575">
    <property type="component" value="Unassembled WGS sequence"/>
</dbReference>
<keyword evidence="2" id="KW-0472">Membrane</keyword>
<sequence length="619" mass="68031">MSSNRKTLSGGALVVMIILFVALMLVVNVLFRGARVDLTENNLYTLSPGTKEILSKLDEPINLYLFYSDKGTQNLPQLRTYATRVRELLEEMAARSDGHINLEVIDPLPFSEDEDRATTYGLQAVPVSAGGETIFLGLAGTNSTNGQAVIPFFQPEKEAFLEYDVAKLVHDLATPKKPAIALVSSLPMGVGFDPATRQMRDPWAIQQQLSQSFDVRDLNAAGIKSIDADINVLVLVHPKELSEDAQYAIDQFVLRGGHLLVFVDPDAELDTSGADPQNPQAAMFADHSSDLPKLFKAWGVDYDPKKIVLDRARAVAVSVGQGRAPVRHPGIIGLTAEDLNRDDVITANLDSINVSSSGYFGLAKDATGKLVPLMQSSGDAMSSAADRLRMLPDPSALLSDFNPSGERYVIAGRIEGKFKTAFPERTESGHLAESKDDGQIVIVADTDILSDRLWVQVQNFLGQKLMNAFANNGDFMLNAIDNLTGSSALISIRGRATSQRPFTTVEALKRSADDRFRAKEQELQRELQETERKLTELQGAKSSDQAMIMSPEQKAELDNFIKRKADIRKELRDVRRSLDAEIEALGSRLKFFNIVLVPLLVTLAAVGFAMWRVRRRTSA</sequence>
<proteinExistence type="predicted"/>
<feature type="transmembrane region" description="Helical" evidence="2">
    <location>
        <begin position="12"/>
        <end position="31"/>
    </location>
</feature>
<dbReference type="AlphaFoldDB" id="A0A1I4XJB3"/>
<feature type="transmembrane region" description="Helical" evidence="2">
    <location>
        <begin position="591"/>
        <end position="611"/>
    </location>
</feature>
<evidence type="ECO:0000313" key="6">
    <source>
        <dbReference type="Proteomes" id="UP000198575"/>
    </source>
</evidence>
<evidence type="ECO:0000256" key="2">
    <source>
        <dbReference type="SAM" id="Phobius"/>
    </source>
</evidence>
<evidence type="ECO:0000313" key="5">
    <source>
        <dbReference type="EMBL" id="SFN25907.1"/>
    </source>
</evidence>
<dbReference type="InterPro" id="IPR019196">
    <property type="entry name" value="ABC_transp_unknown"/>
</dbReference>
<dbReference type="Pfam" id="PF09822">
    <property type="entry name" value="ABC_transp_aux"/>
    <property type="match status" value="1"/>
</dbReference>
<feature type="domain" description="ABC-type uncharacterised transport system" evidence="3">
    <location>
        <begin position="177"/>
        <end position="479"/>
    </location>
</feature>
<dbReference type="Pfam" id="PF23357">
    <property type="entry name" value="DUF7088"/>
    <property type="match status" value="1"/>
</dbReference>
<dbReference type="RefSeq" id="WP_092407239.1">
    <property type="nucleotide sequence ID" value="NZ_FOVF01000010.1"/>
</dbReference>
<accession>A0A1I4XJB3</accession>
<keyword evidence="2" id="KW-1133">Transmembrane helix</keyword>
<keyword evidence="6" id="KW-1185">Reference proteome</keyword>
<keyword evidence="1" id="KW-0175">Coiled coil</keyword>
<dbReference type="OrthoDB" id="9777219at2"/>
<dbReference type="EMBL" id="FOVF01000010">
    <property type="protein sequence ID" value="SFN25907.1"/>
    <property type="molecule type" value="Genomic_DNA"/>
</dbReference>
<dbReference type="InterPro" id="IPR055396">
    <property type="entry name" value="DUF7088"/>
</dbReference>